<proteinExistence type="predicted"/>
<dbReference type="PANTHER" id="PTHR46889">
    <property type="entry name" value="TRANSPOSASE INSF FOR INSERTION SEQUENCE IS3B-RELATED"/>
    <property type="match status" value="1"/>
</dbReference>
<accession>A0A1T4R810</accession>
<dbReference type="EMBL" id="FUWS01000006">
    <property type="protein sequence ID" value="SKA12075.1"/>
    <property type="molecule type" value="Genomic_DNA"/>
</dbReference>
<evidence type="ECO:0000313" key="1">
    <source>
        <dbReference type="EMBL" id="SKA12075.1"/>
    </source>
</evidence>
<dbReference type="STRING" id="1122192.SAMN02745673_02595"/>
<gene>
    <name evidence="1" type="ORF">SAMN02745673_02595</name>
</gene>
<evidence type="ECO:0000313" key="2">
    <source>
        <dbReference type="Proteomes" id="UP000190637"/>
    </source>
</evidence>
<keyword evidence="2" id="KW-1185">Reference proteome</keyword>
<sequence length="127" mass="14111">MWNREHVGRRLDGLVHHSDRAVQYPVVRCTQRSAEAGVVASVGATGDSYGNALAEASHSLFKAELIRDRGPWKNLGEGEIAVAGYVDWFDHRRLHGEIGLILPAEFVDGFYRQQNGSTQDEALIPRL</sequence>
<reference evidence="1 2" key="1">
    <citation type="submission" date="2017-02" db="EMBL/GenBank/DDBJ databases">
        <authorList>
            <person name="Peterson S.W."/>
        </authorList>
    </citation>
    <scope>NUCLEOTIDE SEQUENCE [LARGE SCALE GENOMIC DNA]</scope>
    <source>
        <strain evidence="1 2">DSM 45154</strain>
    </source>
</reference>
<dbReference type="Proteomes" id="UP000190637">
    <property type="component" value="Unassembled WGS sequence"/>
</dbReference>
<dbReference type="InterPro" id="IPR050900">
    <property type="entry name" value="Transposase_IS3/IS150/IS904"/>
</dbReference>
<dbReference type="PANTHER" id="PTHR46889:SF4">
    <property type="entry name" value="TRANSPOSASE INSO FOR INSERTION SEQUENCE ELEMENT IS911B-RELATED"/>
    <property type="match status" value="1"/>
</dbReference>
<protein>
    <submittedName>
        <fullName evidence="1">Integrase core domain-containing protein</fullName>
    </submittedName>
</protein>
<dbReference type="SUPFAM" id="SSF53098">
    <property type="entry name" value="Ribonuclease H-like"/>
    <property type="match status" value="1"/>
</dbReference>
<dbReference type="AlphaFoldDB" id="A0A1T4R810"/>
<name>A0A1T4R810_9ACTN</name>
<organism evidence="1 2">
    <name type="scientific">Marinactinospora thermotolerans DSM 45154</name>
    <dbReference type="NCBI Taxonomy" id="1122192"/>
    <lineage>
        <taxon>Bacteria</taxon>
        <taxon>Bacillati</taxon>
        <taxon>Actinomycetota</taxon>
        <taxon>Actinomycetes</taxon>
        <taxon>Streptosporangiales</taxon>
        <taxon>Nocardiopsidaceae</taxon>
        <taxon>Marinactinospora</taxon>
    </lineage>
</organism>
<dbReference type="InterPro" id="IPR012337">
    <property type="entry name" value="RNaseH-like_sf"/>
</dbReference>